<feature type="compositionally biased region" description="Low complexity" evidence="1">
    <location>
        <begin position="29"/>
        <end position="39"/>
    </location>
</feature>
<keyword evidence="3" id="KW-1185">Reference proteome</keyword>
<feature type="region of interest" description="Disordered" evidence="1">
    <location>
        <begin position="28"/>
        <end position="62"/>
    </location>
</feature>
<evidence type="ECO:0000313" key="2">
    <source>
        <dbReference type="EMBL" id="KAJ5486494.1"/>
    </source>
</evidence>
<evidence type="ECO:0000313" key="3">
    <source>
        <dbReference type="Proteomes" id="UP001147760"/>
    </source>
</evidence>
<name>A0A9X0BVR0_9EURO</name>
<gene>
    <name evidence="2" type="ORF">N7530_000794</name>
</gene>
<evidence type="ECO:0000256" key="1">
    <source>
        <dbReference type="SAM" id="MobiDB-lite"/>
    </source>
</evidence>
<comment type="caution">
    <text evidence="2">The sequence shown here is derived from an EMBL/GenBank/DDBJ whole genome shotgun (WGS) entry which is preliminary data.</text>
</comment>
<accession>A0A9X0BVR0</accession>
<sequence>MPQDYILEHREDIPAAFHGCNEKLGAAIPWSHPSSTTDHSPTEPLPHIECRQQPKPKADHRPRRWAAGIPSQARANAVLTG</sequence>
<reference evidence="2" key="2">
    <citation type="journal article" date="2023" name="IMA Fungus">
        <title>Comparative genomic study of the Penicillium genus elucidates a diverse pangenome and 15 lateral gene transfer events.</title>
        <authorList>
            <person name="Petersen C."/>
            <person name="Sorensen T."/>
            <person name="Nielsen M.R."/>
            <person name="Sondergaard T.E."/>
            <person name="Sorensen J.L."/>
            <person name="Fitzpatrick D.A."/>
            <person name="Frisvad J.C."/>
            <person name="Nielsen K.L."/>
        </authorList>
    </citation>
    <scope>NUCLEOTIDE SEQUENCE</scope>
    <source>
        <strain evidence="2">IBT 17660</strain>
    </source>
</reference>
<dbReference type="EMBL" id="JAPWDO010000001">
    <property type="protein sequence ID" value="KAJ5486494.1"/>
    <property type="molecule type" value="Genomic_DNA"/>
</dbReference>
<feature type="compositionally biased region" description="Basic and acidic residues" evidence="1">
    <location>
        <begin position="46"/>
        <end position="59"/>
    </location>
</feature>
<dbReference type="Proteomes" id="UP001147760">
    <property type="component" value="Unassembled WGS sequence"/>
</dbReference>
<reference evidence="2" key="1">
    <citation type="submission" date="2022-12" db="EMBL/GenBank/DDBJ databases">
        <authorList>
            <person name="Petersen C."/>
        </authorList>
    </citation>
    <scope>NUCLEOTIDE SEQUENCE</scope>
    <source>
        <strain evidence="2">IBT 17660</strain>
    </source>
</reference>
<protein>
    <submittedName>
        <fullName evidence="2">Uncharacterized protein</fullName>
    </submittedName>
</protein>
<proteinExistence type="predicted"/>
<dbReference type="AlphaFoldDB" id="A0A9X0BVR0"/>
<organism evidence="2 3">
    <name type="scientific">Penicillium desertorum</name>
    <dbReference type="NCBI Taxonomy" id="1303715"/>
    <lineage>
        <taxon>Eukaryota</taxon>
        <taxon>Fungi</taxon>
        <taxon>Dikarya</taxon>
        <taxon>Ascomycota</taxon>
        <taxon>Pezizomycotina</taxon>
        <taxon>Eurotiomycetes</taxon>
        <taxon>Eurotiomycetidae</taxon>
        <taxon>Eurotiales</taxon>
        <taxon>Aspergillaceae</taxon>
        <taxon>Penicillium</taxon>
    </lineage>
</organism>